<feature type="region of interest" description="Disordered" evidence="1">
    <location>
        <begin position="363"/>
        <end position="460"/>
    </location>
</feature>
<feature type="compositionally biased region" description="Polar residues" evidence="1">
    <location>
        <begin position="59"/>
        <end position="79"/>
    </location>
</feature>
<feature type="region of interest" description="Disordered" evidence="1">
    <location>
        <begin position="1"/>
        <end position="228"/>
    </location>
</feature>
<dbReference type="GeneID" id="87959929"/>
<feature type="compositionally biased region" description="Polar residues" evidence="1">
    <location>
        <begin position="404"/>
        <end position="430"/>
    </location>
</feature>
<evidence type="ECO:0000313" key="3">
    <source>
        <dbReference type="Proteomes" id="UP001329825"/>
    </source>
</evidence>
<feature type="compositionally biased region" description="Low complexity" evidence="1">
    <location>
        <begin position="10"/>
        <end position="24"/>
    </location>
</feature>
<dbReference type="EMBL" id="CP141891">
    <property type="protein sequence ID" value="WRT70800.1"/>
    <property type="molecule type" value="Genomic_DNA"/>
</dbReference>
<protein>
    <recommendedName>
        <fullName evidence="4">F-box domain-containing protein</fullName>
    </recommendedName>
</protein>
<feature type="compositionally biased region" description="Low complexity" evidence="1">
    <location>
        <begin position="431"/>
        <end position="459"/>
    </location>
</feature>
<gene>
    <name evidence="2" type="ORF">IL334_007799</name>
</gene>
<proteinExistence type="predicted"/>
<feature type="compositionally biased region" description="Polar residues" evidence="1">
    <location>
        <begin position="120"/>
        <end position="145"/>
    </location>
</feature>
<reference evidence="2 3" key="1">
    <citation type="submission" date="2024-01" db="EMBL/GenBank/DDBJ databases">
        <title>Comparative genomics of Cryptococcus and Kwoniella reveals pathogenesis evolution and contrasting modes of karyotype evolution via chromosome fusion or intercentromeric recombination.</title>
        <authorList>
            <person name="Coelho M.A."/>
            <person name="David-Palma M."/>
            <person name="Shea T."/>
            <person name="Bowers K."/>
            <person name="McGinley-Smith S."/>
            <person name="Mohammad A.W."/>
            <person name="Gnirke A."/>
            <person name="Yurkov A.M."/>
            <person name="Nowrousian M."/>
            <person name="Sun S."/>
            <person name="Cuomo C.A."/>
            <person name="Heitman J."/>
        </authorList>
    </citation>
    <scope>NUCLEOTIDE SEQUENCE [LARGE SCALE GENOMIC DNA]</scope>
    <source>
        <strain evidence="2">CBS 11374</strain>
    </source>
</reference>
<accession>A0ABZ1DA87</accession>
<feature type="compositionally biased region" description="Basic and acidic residues" evidence="1">
    <location>
        <begin position="169"/>
        <end position="183"/>
    </location>
</feature>
<dbReference type="Proteomes" id="UP001329825">
    <property type="component" value="Chromosome 11"/>
</dbReference>
<evidence type="ECO:0000313" key="2">
    <source>
        <dbReference type="EMBL" id="WRT70800.1"/>
    </source>
</evidence>
<sequence length="556" mass="59718">MSATNGHSRASTTSSASPTPIATAFIKEKSTQTSSTPRARHLIHPALASPPNSPPRGMSASSPYDSVKHVSSQATSSTPKRVASKAGGTSDLKGTDMNGGMPALNLSPRSVSGPHPIQVLAQTTPRSSSRNPQEFRSTPSHNPLINTPPIPVAYPRPTPAFTSPPLDSLPRRDPTKRTSRFDDADGVPLPEGAQAPVYALTATPAEKGHSDTRRSASSSRRNHSVKVERRTGIPVEAVNNALAAAEPRKASHNNVAPLSPATKVRTHEQLTEAGAYARAIAATMSNRQPEDPVSTPVPQRRVSRPLPTPPNPKHIPSNSSKANMVVIASSPKPLGAPPKVERKTSAGDNIQINEATVTFLKTDLPRHSKRSSSQPINFDFPRSPTLPPLLDPRNSESPKKDPVTQWTGPSDSTKLTHDSTSLHTVRSPIQVSSALSRRAVSSPLASPSTSSNPQNNTPQMQVPVINARERDFRDRPKATITFILLPAQIQAAILPHLSINSFLSLTGASNIIRKRFTGESVGRWVMKEWGVEIDKAKGRTWPNLTVWEGFCEFLAS</sequence>
<dbReference type="RefSeq" id="XP_062795539.1">
    <property type="nucleotide sequence ID" value="XM_062939488.1"/>
</dbReference>
<feature type="region of interest" description="Disordered" evidence="1">
    <location>
        <begin position="284"/>
        <end position="319"/>
    </location>
</feature>
<feature type="compositionally biased region" description="Basic and acidic residues" evidence="1">
    <location>
        <begin position="393"/>
        <end position="402"/>
    </location>
</feature>
<keyword evidence="3" id="KW-1185">Reference proteome</keyword>
<feature type="compositionally biased region" description="Pro residues" evidence="1">
    <location>
        <begin position="146"/>
        <end position="158"/>
    </location>
</feature>
<organism evidence="2 3">
    <name type="scientific">Kwoniella shivajii</name>
    <dbReference type="NCBI Taxonomy" id="564305"/>
    <lineage>
        <taxon>Eukaryota</taxon>
        <taxon>Fungi</taxon>
        <taxon>Dikarya</taxon>
        <taxon>Basidiomycota</taxon>
        <taxon>Agaricomycotina</taxon>
        <taxon>Tremellomycetes</taxon>
        <taxon>Tremellales</taxon>
        <taxon>Cryptococcaceae</taxon>
        <taxon>Kwoniella</taxon>
    </lineage>
</organism>
<evidence type="ECO:0000256" key="1">
    <source>
        <dbReference type="SAM" id="MobiDB-lite"/>
    </source>
</evidence>
<evidence type="ECO:0008006" key="4">
    <source>
        <dbReference type="Google" id="ProtNLM"/>
    </source>
</evidence>
<name>A0ABZ1DA87_9TREE</name>